<keyword evidence="10" id="KW-1185">Reference proteome</keyword>
<name>A0A507DMP2_9FUNG</name>
<comment type="similarity">
    <text evidence="2">Belongs to the MAD1 family.</text>
</comment>
<dbReference type="PANTHER" id="PTHR23168">
    <property type="entry name" value="MITOTIC SPINDLE ASSEMBLY CHECKPOINT PROTEIN MAD1 MITOTIC ARREST DEFICIENT-LIKE PROTEIN 1"/>
    <property type="match status" value="1"/>
</dbReference>
<dbReference type="SUPFAM" id="SSF75704">
    <property type="entry name" value="Mitotic arrest deficient-like 1, Mad1"/>
    <property type="match status" value="1"/>
</dbReference>
<feature type="coiled-coil region" evidence="8">
    <location>
        <begin position="635"/>
        <end position="662"/>
    </location>
</feature>
<proteinExistence type="inferred from homology"/>
<feature type="coiled-coil region" evidence="8">
    <location>
        <begin position="115"/>
        <end position="213"/>
    </location>
</feature>
<feature type="coiled-coil region" evidence="8">
    <location>
        <begin position="535"/>
        <end position="569"/>
    </location>
</feature>
<comment type="caution">
    <text evidence="9">The sequence shown here is derived from an EMBL/GenBank/DDBJ whole genome shotgun (WGS) entry which is preliminary data.</text>
</comment>
<evidence type="ECO:0000256" key="2">
    <source>
        <dbReference type="ARBA" id="ARBA00008029"/>
    </source>
</evidence>
<dbReference type="GO" id="GO:0005635">
    <property type="term" value="C:nuclear envelope"/>
    <property type="evidence" value="ECO:0007669"/>
    <property type="project" value="TreeGrafter"/>
</dbReference>
<dbReference type="GO" id="GO:0007094">
    <property type="term" value="P:mitotic spindle assembly checkpoint signaling"/>
    <property type="evidence" value="ECO:0007669"/>
    <property type="project" value="InterPro"/>
</dbReference>
<dbReference type="InterPro" id="IPR008672">
    <property type="entry name" value="Mad1"/>
</dbReference>
<dbReference type="GO" id="GO:0051301">
    <property type="term" value="P:cell division"/>
    <property type="evidence" value="ECO:0007669"/>
    <property type="project" value="UniProtKB-KW"/>
</dbReference>
<dbReference type="GO" id="GO:0051315">
    <property type="term" value="P:attachment of mitotic spindle microtubules to kinetochore"/>
    <property type="evidence" value="ECO:0007669"/>
    <property type="project" value="TreeGrafter"/>
</dbReference>
<evidence type="ECO:0000256" key="8">
    <source>
        <dbReference type="SAM" id="Coils"/>
    </source>
</evidence>
<dbReference type="EMBL" id="QEAN01000043">
    <property type="protein sequence ID" value="TPX52160.1"/>
    <property type="molecule type" value="Genomic_DNA"/>
</dbReference>
<reference evidence="9 10" key="1">
    <citation type="journal article" date="2019" name="Sci. Rep.">
        <title>Comparative genomics of chytrid fungi reveal insights into the obligate biotrophic and pathogenic lifestyle of Synchytrium endobioticum.</title>
        <authorList>
            <person name="van de Vossenberg B.T.L.H."/>
            <person name="Warris S."/>
            <person name="Nguyen H.D.T."/>
            <person name="van Gent-Pelzer M.P.E."/>
            <person name="Joly D.L."/>
            <person name="van de Geest H.C."/>
            <person name="Bonants P.J.M."/>
            <person name="Smith D.S."/>
            <person name="Levesque C.A."/>
            <person name="van der Lee T.A.J."/>
        </authorList>
    </citation>
    <scope>NUCLEOTIDE SEQUENCE [LARGE SCALE GENOMIC DNA]</scope>
    <source>
        <strain evidence="9 10">MB42</strain>
    </source>
</reference>
<comment type="subcellular location">
    <subcellularLocation>
        <location evidence="1">Nucleus</location>
    </subcellularLocation>
</comment>
<dbReference type="Gene3D" id="6.10.250.90">
    <property type="match status" value="1"/>
</dbReference>
<evidence type="ECO:0000256" key="4">
    <source>
        <dbReference type="ARBA" id="ARBA00022618"/>
    </source>
</evidence>
<keyword evidence="8" id="KW-0175">Coiled coil</keyword>
<feature type="coiled-coil region" evidence="8">
    <location>
        <begin position="423"/>
        <end position="471"/>
    </location>
</feature>
<dbReference type="Proteomes" id="UP000317494">
    <property type="component" value="Unassembled WGS sequence"/>
</dbReference>
<dbReference type="STRING" id="286115.A0A507DMP2"/>
<keyword evidence="5" id="KW-0498">Mitosis</keyword>
<dbReference type="GO" id="GO:0072686">
    <property type="term" value="C:mitotic spindle"/>
    <property type="evidence" value="ECO:0007669"/>
    <property type="project" value="TreeGrafter"/>
</dbReference>
<dbReference type="Pfam" id="PF05557">
    <property type="entry name" value="MAD"/>
    <property type="match status" value="1"/>
</dbReference>
<evidence type="ECO:0000256" key="7">
    <source>
        <dbReference type="ARBA" id="ARBA00023306"/>
    </source>
</evidence>
<evidence type="ECO:0000256" key="5">
    <source>
        <dbReference type="ARBA" id="ARBA00022776"/>
    </source>
</evidence>
<evidence type="ECO:0000313" key="9">
    <source>
        <dbReference type="EMBL" id="TPX52160.1"/>
    </source>
</evidence>
<keyword evidence="6" id="KW-0539">Nucleus</keyword>
<gene>
    <name evidence="9" type="ORF">SeMB42_g01640</name>
</gene>
<sequence>MASASQENRIMSDHNRYHPYINAGSAIRNRVAETPATCDRLENASTITSSAQTSIATPRPILDTTPSRAARTLESLDSILAGFRPRHMAKDTSPSKQSVSSADSGILDINADPEVIDLRKQLKDARREAREQKMKLERRVADMELTQNTQTAQLNEATHRIESLEADRKLLMKKEATAVTELDNALKQASAARDSYEKTISILRRENVEVKESSSFRISEYEATTSDLRFTNQQLAESVATLQRRVSEMEPELNTMVSARQQDRAEFIQLQAELMEARHAVTNATMSSKDDQSIGVLQKQLHDQIVHIQKLEATNKQLQDDNASFRIHRENIERLHEENARLEAQLALMNDLRKRCAELEVEVAKLQGEKLRWTTFLEKQDNTGMDSPYALSKELAKNRMEIVILKDRIGEHGAKMKAKDQYISQLEHQAHEFDSKLRQVEEQYISELRTSKRLERASAFAQRETEVLREQLKSYDMEEANLTLNYDAVKSERIKSLEAMIDEYRQRIIQLESPSDEGTHRSGRSISTSVIEKQSAELALELRQVQKALDDLRTENTLLVKQVDAADDQIQLLETAIGRGEYNRGTTKVLQLRNNPESEEFAIRQSTLQALQGENQSLRDRLADRGDAGLPIASFKALEAEREKLQKDLTKSETKLLRLRTAYQAKATEYREAVFKYLGYKVDLGDEGIRFAPLHGDINEPCIQISNDGTGIRVLKGDQTRAGEVDGMILRWVKEQKSIPGFFASWILDLLQRHRRTT</sequence>
<accession>A0A507DMP2</accession>
<keyword evidence="4" id="KW-0132">Cell division</keyword>
<evidence type="ECO:0000256" key="6">
    <source>
        <dbReference type="ARBA" id="ARBA00023242"/>
    </source>
</evidence>
<evidence type="ECO:0000313" key="10">
    <source>
        <dbReference type="Proteomes" id="UP000317494"/>
    </source>
</evidence>
<feature type="coiled-coil region" evidence="8">
    <location>
        <begin position="301"/>
        <end position="369"/>
    </location>
</feature>
<dbReference type="VEuPathDB" id="FungiDB:SeMB42_g01640"/>
<dbReference type="AlphaFoldDB" id="A0A507DMP2"/>
<organism evidence="9 10">
    <name type="scientific">Synchytrium endobioticum</name>
    <dbReference type="NCBI Taxonomy" id="286115"/>
    <lineage>
        <taxon>Eukaryota</taxon>
        <taxon>Fungi</taxon>
        <taxon>Fungi incertae sedis</taxon>
        <taxon>Chytridiomycota</taxon>
        <taxon>Chytridiomycota incertae sedis</taxon>
        <taxon>Chytridiomycetes</taxon>
        <taxon>Synchytriales</taxon>
        <taxon>Synchytriaceae</taxon>
        <taxon>Synchytrium</taxon>
    </lineage>
</organism>
<keyword evidence="7" id="KW-0131">Cell cycle</keyword>
<dbReference type="PANTHER" id="PTHR23168:SF0">
    <property type="entry name" value="MITOTIC SPINDLE ASSEMBLY CHECKPOINT PROTEIN MAD1"/>
    <property type="match status" value="1"/>
</dbReference>
<dbReference type="GO" id="GO:0000776">
    <property type="term" value="C:kinetochore"/>
    <property type="evidence" value="ECO:0007669"/>
    <property type="project" value="TreeGrafter"/>
</dbReference>
<evidence type="ECO:0000256" key="3">
    <source>
        <dbReference type="ARBA" id="ARBA00022019"/>
    </source>
</evidence>
<protein>
    <recommendedName>
        <fullName evidence="3">Spindle assembly checkpoint component MAD1</fullName>
    </recommendedName>
</protein>
<evidence type="ECO:0000256" key="1">
    <source>
        <dbReference type="ARBA" id="ARBA00004123"/>
    </source>
</evidence>